<accession>A0A2N8HD00</accession>
<keyword evidence="3 6" id="KW-0808">Transferase</keyword>
<name>A0A2N8HD00_9BACT</name>
<organism evidence="9 10">
    <name type="scientific">Akkermansia muciniphila</name>
    <dbReference type="NCBI Taxonomy" id="239935"/>
    <lineage>
        <taxon>Bacteria</taxon>
        <taxon>Pseudomonadati</taxon>
        <taxon>Verrucomicrobiota</taxon>
        <taxon>Verrucomicrobiia</taxon>
        <taxon>Verrucomicrobiales</taxon>
        <taxon>Akkermansiaceae</taxon>
        <taxon>Akkermansia</taxon>
    </lineage>
</organism>
<dbReference type="InterPro" id="IPR001227">
    <property type="entry name" value="Ac_transferase_dom_sf"/>
</dbReference>
<proteinExistence type="inferred from homology"/>
<dbReference type="GO" id="GO:0006633">
    <property type="term" value="P:fatty acid biosynthetic process"/>
    <property type="evidence" value="ECO:0007669"/>
    <property type="project" value="TreeGrafter"/>
</dbReference>
<dbReference type="PANTHER" id="PTHR42681">
    <property type="entry name" value="MALONYL-COA-ACYL CARRIER PROTEIN TRANSACYLASE, MITOCHONDRIAL"/>
    <property type="match status" value="1"/>
</dbReference>
<feature type="active site" evidence="7">
    <location>
        <position position="197"/>
    </location>
</feature>
<dbReference type="GO" id="GO:0005829">
    <property type="term" value="C:cytosol"/>
    <property type="evidence" value="ECO:0007669"/>
    <property type="project" value="TreeGrafter"/>
</dbReference>
<evidence type="ECO:0000256" key="6">
    <source>
        <dbReference type="PIRNR" id="PIRNR000446"/>
    </source>
</evidence>
<evidence type="ECO:0000256" key="1">
    <source>
        <dbReference type="ARBA" id="ARBA00013258"/>
    </source>
</evidence>
<dbReference type="NCBIfam" id="TIGR00128">
    <property type="entry name" value="fabD"/>
    <property type="match status" value="1"/>
</dbReference>
<dbReference type="PANTHER" id="PTHR42681:SF1">
    <property type="entry name" value="MALONYL-COA-ACYL CARRIER PROTEIN TRANSACYLASE, MITOCHONDRIAL"/>
    <property type="match status" value="1"/>
</dbReference>
<dbReference type="Proteomes" id="UP000236000">
    <property type="component" value="Unassembled WGS sequence"/>
</dbReference>
<dbReference type="InterPro" id="IPR024925">
    <property type="entry name" value="Malonyl_CoA-ACP_transAc"/>
</dbReference>
<comment type="catalytic activity">
    <reaction evidence="5 6">
        <text>holo-[ACP] + malonyl-CoA = malonyl-[ACP] + CoA</text>
        <dbReference type="Rhea" id="RHEA:41792"/>
        <dbReference type="Rhea" id="RHEA-COMP:9623"/>
        <dbReference type="Rhea" id="RHEA-COMP:9685"/>
        <dbReference type="ChEBI" id="CHEBI:57287"/>
        <dbReference type="ChEBI" id="CHEBI:57384"/>
        <dbReference type="ChEBI" id="CHEBI:64479"/>
        <dbReference type="ChEBI" id="CHEBI:78449"/>
        <dbReference type="EC" id="2.3.1.39"/>
    </reaction>
</comment>
<dbReference type="SUPFAM" id="SSF55048">
    <property type="entry name" value="Probable ACP-binding domain of malonyl-CoA ACP transacylase"/>
    <property type="match status" value="1"/>
</dbReference>
<dbReference type="GO" id="GO:0004314">
    <property type="term" value="F:[acyl-carrier-protein] S-malonyltransferase activity"/>
    <property type="evidence" value="ECO:0007669"/>
    <property type="project" value="UniProtKB-EC"/>
</dbReference>
<dbReference type="Gene3D" id="3.30.70.250">
    <property type="entry name" value="Malonyl-CoA ACP transacylase, ACP-binding"/>
    <property type="match status" value="1"/>
</dbReference>
<evidence type="ECO:0000256" key="4">
    <source>
        <dbReference type="ARBA" id="ARBA00023315"/>
    </source>
</evidence>
<comment type="similarity">
    <text evidence="6">Belongs to the fabD family.</text>
</comment>
<sequence>MDAVLLFSGQGAQKVGMGKDLYDQYPAARALIEQADKALGESLSSIMFEGPGEELTRTCNCQPALYVHGLACLAVLKELVPSLNPVAAAGLSLGEFTAHAAAGTYSFEEGLRLVQKRGAFMEEACNATKGTMAAMIGGTDENVIKLAQECDVDVANFNCPGQTVVSGTEEGVDKAIAGAKAAGCKIAKKLNVAGAYHSRLMHSAMVKLAEELKNVSFGTPAMPVYCNYEARVVEGPDDIRNVLEHQVCGSVRWTASMQKLVDQGHRLFIELGPGKTLAGMMGRICKDATVISIEDVPSLEAAVAELNK</sequence>
<dbReference type="Pfam" id="PF00698">
    <property type="entry name" value="Acyl_transf_1"/>
    <property type="match status" value="1"/>
</dbReference>
<evidence type="ECO:0000259" key="8">
    <source>
        <dbReference type="SMART" id="SM00827"/>
    </source>
</evidence>
<dbReference type="EMBL" id="PJKA01000012">
    <property type="protein sequence ID" value="PNC17753.1"/>
    <property type="molecule type" value="Genomic_DNA"/>
</dbReference>
<protein>
    <recommendedName>
        <fullName evidence="2 6">Malonyl CoA-acyl carrier protein transacylase</fullName>
        <ecNumber evidence="1 6">2.3.1.39</ecNumber>
    </recommendedName>
</protein>
<dbReference type="OrthoDB" id="9805460at2"/>
<dbReference type="AlphaFoldDB" id="A0A2N8HD00"/>
<dbReference type="InterPro" id="IPR004410">
    <property type="entry name" value="Malonyl_CoA-ACP_transAc_FabD"/>
</dbReference>
<dbReference type="SUPFAM" id="SSF52151">
    <property type="entry name" value="FabD/lysophospholipase-like"/>
    <property type="match status" value="1"/>
</dbReference>
<gene>
    <name evidence="9" type="primary">fabD</name>
    <name evidence="9" type="ORF">CXU22_08400</name>
</gene>
<evidence type="ECO:0000256" key="3">
    <source>
        <dbReference type="ARBA" id="ARBA00022679"/>
    </source>
</evidence>
<reference evidence="9 10" key="1">
    <citation type="journal article" date="2017" name="BMC Genomics">
        <title>Genome sequencing of 39 Akkermansia muciniphila isolates reveals its population structure, genomic and functional diverisity, and global distribution in mammalian gut microbiotas.</title>
        <authorList>
            <person name="Guo X."/>
            <person name="Li S."/>
            <person name="Zhang J."/>
            <person name="Wu F."/>
            <person name="Li X."/>
            <person name="Wu D."/>
            <person name="Zhang M."/>
            <person name="Ou Z."/>
            <person name="Jie Z."/>
            <person name="Yan Q."/>
            <person name="Li P."/>
            <person name="Yi J."/>
            <person name="Peng Y."/>
        </authorList>
    </citation>
    <scope>NUCLEOTIDE SEQUENCE [LARGE SCALE GENOMIC DNA]</scope>
    <source>
        <strain evidence="9 10">GP24</strain>
    </source>
</reference>
<dbReference type="InterPro" id="IPR016035">
    <property type="entry name" value="Acyl_Trfase/lysoPLipase"/>
</dbReference>
<dbReference type="EC" id="2.3.1.39" evidence="1 6"/>
<dbReference type="InterPro" id="IPR014043">
    <property type="entry name" value="Acyl_transferase_dom"/>
</dbReference>
<feature type="domain" description="Malonyl-CoA:ACP transacylase (MAT)" evidence="8">
    <location>
        <begin position="6"/>
        <end position="303"/>
    </location>
</feature>
<feature type="active site" evidence="7">
    <location>
        <position position="92"/>
    </location>
</feature>
<dbReference type="RefSeq" id="WP_102714455.1">
    <property type="nucleotide sequence ID" value="NZ_CABMLK010000001.1"/>
</dbReference>
<dbReference type="PIRSF" id="PIRSF000446">
    <property type="entry name" value="Mct"/>
    <property type="match status" value="1"/>
</dbReference>
<evidence type="ECO:0000313" key="9">
    <source>
        <dbReference type="EMBL" id="PNC17753.1"/>
    </source>
</evidence>
<dbReference type="InterPro" id="IPR016036">
    <property type="entry name" value="Malonyl_transacylase_ACP-bd"/>
</dbReference>
<evidence type="ECO:0000313" key="10">
    <source>
        <dbReference type="Proteomes" id="UP000236000"/>
    </source>
</evidence>
<comment type="caution">
    <text evidence="9">The sequence shown here is derived from an EMBL/GenBank/DDBJ whole genome shotgun (WGS) entry which is preliminary data.</text>
</comment>
<dbReference type="Gene3D" id="3.40.366.10">
    <property type="entry name" value="Malonyl-Coenzyme A Acyl Carrier Protein, domain 2"/>
    <property type="match status" value="1"/>
</dbReference>
<evidence type="ECO:0000256" key="7">
    <source>
        <dbReference type="PIRSR" id="PIRSR000446-1"/>
    </source>
</evidence>
<evidence type="ECO:0000256" key="2">
    <source>
        <dbReference type="ARBA" id="ARBA00018953"/>
    </source>
</evidence>
<keyword evidence="4 6" id="KW-0012">Acyltransferase</keyword>
<dbReference type="SMART" id="SM00827">
    <property type="entry name" value="PKS_AT"/>
    <property type="match status" value="1"/>
</dbReference>
<evidence type="ECO:0000256" key="5">
    <source>
        <dbReference type="ARBA" id="ARBA00048462"/>
    </source>
</evidence>
<dbReference type="InterPro" id="IPR050858">
    <property type="entry name" value="Mal-CoA-ACP_Trans/PKS_FabD"/>
</dbReference>